<dbReference type="PIR" id="G97350">
    <property type="entry name" value="G97350"/>
</dbReference>
<dbReference type="PANTHER" id="PTHR18964:SF149">
    <property type="entry name" value="BIFUNCTIONAL UDP-N-ACETYLGLUCOSAMINE 2-EPIMERASE_N-ACETYLMANNOSAMINE KINASE"/>
    <property type="match status" value="1"/>
</dbReference>
<dbReference type="HOGENOM" id="CLU_036604_13_1_9"/>
<dbReference type="InterPro" id="IPR000600">
    <property type="entry name" value="ROK"/>
</dbReference>
<keyword evidence="5" id="KW-1185">Reference proteome</keyword>
<dbReference type="GO" id="GO:0042732">
    <property type="term" value="P:D-xylose metabolic process"/>
    <property type="evidence" value="ECO:0007669"/>
    <property type="project" value="UniProtKB-KW"/>
</dbReference>
<dbReference type="InterPro" id="IPR036390">
    <property type="entry name" value="WH_DNA-bd_sf"/>
</dbReference>
<dbReference type="PATRIC" id="fig|272562.8.peg.3862"/>
<dbReference type="KEGG" id="cac:CA_C3673"/>
<evidence type="ECO:0000313" key="5">
    <source>
        <dbReference type="Proteomes" id="UP000000814"/>
    </source>
</evidence>
<dbReference type="STRING" id="272562.CA_C3673"/>
<dbReference type="Gene3D" id="1.10.10.10">
    <property type="entry name" value="Winged helix-like DNA-binding domain superfamily/Winged helix DNA-binding domain"/>
    <property type="match status" value="1"/>
</dbReference>
<accession>Q97D10</accession>
<dbReference type="SUPFAM" id="SSF46785">
    <property type="entry name" value="Winged helix' DNA-binding domain"/>
    <property type="match status" value="1"/>
</dbReference>
<evidence type="ECO:0000313" key="4">
    <source>
        <dbReference type="EMBL" id="AAK81594.1"/>
    </source>
</evidence>
<dbReference type="OrthoDB" id="9796533at2"/>
<dbReference type="SUPFAM" id="SSF53067">
    <property type="entry name" value="Actin-like ATPase domain"/>
    <property type="match status" value="1"/>
</dbReference>
<dbReference type="Pfam" id="PF00480">
    <property type="entry name" value="ROK"/>
    <property type="match status" value="1"/>
</dbReference>
<organism evidence="4 5">
    <name type="scientific">Clostridium acetobutylicum (strain ATCC 824 / DSM 792 / JCM 1419 / IAM 19013 / LMG 5710 / NBRC 13948 / NRRL B-527 / VKM B-1787 / 2291 / W)</name>
    <dbReference type="NCBI Taxonomy" id="272562"/>
    <lineage>
        <taxon>Bacteria</taxon>
        <taxon>Bacillati</taxon>
        <taxon>Bacillota</taxon>
        <taxon>Clostridia</taxon>
        <taxon>Eubacteriales</taxon>
        <taxon>Clostridiaceae</taxon>
        <taxon>Clostridium</taxon>
    </lineage>
</organism>
<dbReference type="RefSeq" id="WP_010966934.1">
    <property type="nucleotide sequence ID" value="NC_003030.1"/>
</dbReference>
<dbReference type="GeneID" id="45000171"/>
<dbReference type="Gene3D" id="3.30.420.40">
    <property type="match status" value="2"/>
</dbReference>
<protein>
    <submittedName>
        <fullName evidence="4">XylR transcriptional regulator</fullName>
    </submittedName>
</protein>
<evidence type="ECO:0000256" key="2">
    <source>
        <dbReference type="ARBA" id="ARBA00006479"/>
    </source>
</evidence>
<dbReference type="eggNOG" id="COG1846">
    <property type="taxonomic scope" value="Bacteria"/>
</dbReference>
<dbReference type="PANTHER" id="PTHR18964">
    <property type="entry name" value="ROK (REPRESSOR, ORF, KINASE) FAMILY"/>
    <property type="match status" value="1"/>
</dbReference>
<evidence type="ECO:0000256" key="3">
    <source>
        <dbReference type="ARBA" id="ARBA00022629"/>
    </source>
</evidence>
<dbReference type="Pfam" id="PF13412">
    <property type="entry name" value="HTH_24"/>
    <property type="match status" value="1"/>
</dbReference>
<dbReference type="InterPro" id="IPR011991">
    <property type="entry name" value="ArsR-like_HTH"/>
</dbReference>
<dbReference type="eggNOG" id="COG1940">
    <property type="taxonomic scope" value="Bacteria"/>
</dbReference>
<keyword evidence="3" id="KW-0119">Carbohydrate metabolism</keyword>
<dbReference type="PROSITE" id="PS01125">
    <property type="entry name" value="ROK"/>
    <property type="match status" value="1"/>
</dbReference>
<name>Q97D10_CLOAB</name>
<proteinExistence type="inferred from homology"/>
<dbReference type="InterPro" id="IPR036388">
    <property type="entry name" value="WH-like_DNA-bd_sf"/>
</dbReference>
<dbReference type="InterPro" id="IPR049874">
    <property type="entry name" value="ROK_cs"/>
</dbReference>
<dbReference type="CDD" id="cd00090">
    <property type="entry name" value="HTH_ARSR"/>
    <property type="match status" value="1"/>
</dbReference>
<dbReference type="InterPro" id="IPR043129">
    <property type="entry name" value="ATPase_NBD"/>
</dbReference>
<dbReference type="Proteomes" id="UP000000814">
    <property type="component" value="Chromosome"/>
</dbReference>
<sequence length="385" mass="43440">MFDIDQNSNKGKILNLLYRKRELTKLDISNEIGVSVPTVISNVNELIREGFVEESGVASSTGGRKPIIVSFIPNSRYAFGVDINPYMARVVLTNLDLEIKYDVEFLIEELKDIKSIMKRISLIVKEALEFTKIDEKKVLGIGFSLQGTVDEENLVLKRAINIGVKDWDFKLFENLFQFPLFIENEANAAALAELKIGIAKEERNLVYISVSSGLGTGIVIEGQLYKGKNKRAGEMGHMTLVPHGKLCRCGRKGCWEMYASQKALLDEFNELSDVKVTKLEQFFNLIMIKNKVAEKCLNNYLNNLASGIQNIVLIFDPHYIVLGGEISGYSDVYLDSLKDKIFDENEFYNRGDFKLFPSRLKRNSSILGAALLPIQKAFLIEQDVI</sequence>
<gene>
    <name evidence="4" type="primary">xylR</name>
    <name evidence="4" type="ordered locus">CA_C3673</name>
</gene>
<dbReference type="EMBL" id="AE001437">
    <property type="protein sequence ID" value="AAK81594.1"/>
    <property type="molecule type" value="Genomic_DNA"/>
</dbReference>
<comment type="function">
    <text evidence="1">Transcriptional repressor of xylose-utilizing enzymes.</text>
</comment>
<keyword evidence="3" id="KW-0859">Xylose metabolism</keyword>
<reference evidence="4 5" key="1">
    <citation type="journal article" date="2001" name="J. Bacteriol.">
        <title>Genome sequence and comparative analysis of the solvent-producing bacterium Clostridium acetobutylicum.</title>
        <authorList>
            <person name="Nolling J."/>
            <person name="Breton G."/>
            <person name="Omelchenko M.V."/>
            <person name="Makarova K.S."/>
            <person name="Zeng Q."/>
            <person name="Gibson R."/>
            <person name="Lee H.M."/>
            <person name="Dubois J."/>
            <person name="Qiu D."/>
            <person name="Hitti J."/>
            <person name="Wolf Y.I."/>
            <person name="Tatusov R.L."/>
            <person name="Sabathe F."/>
            <person name="Doucette-Stamm L."/>
            <person name="Soucaille P."/>
            <person name="Daly M.J."/>
            <person name="Bennett G.N."/>
            <person name="Koonin E.V."/>
            <person name="Smith D.R."/>
        </authorList>
    </citation>
    <scope>NUCLEOTIDE SEQUENCE [LARGE SCALE GENOMIC DNA]</scope>
    <source>
        <strain evidence="5">ATCC 824 / DSM 792 / JCM 1419 / LMG 5710 / VKM B-1787</strain>
    </source>
</reference>
<comment type="similarity">
    <text evidence="2">Belongs to the ROK (NagC/XylR) family.</text>
</comment>
<evidence type="ECO:0000256" key="1">
    <source>
        <dbReference type="ARBA" id="ARBA00002486"/>
    </source>
</evidence>
<dbReference type="AlphaFoldDB" id="Q97D10"/>